<dbReference type="PANTHER" id="PTHR36576:SF1">
    <property type="entry name" value="UPF0654 PROTEIN C11D3.01C-RELATED"/>
    <property type="match status" value="1"/>
</dbReference>
<comment type="caution">
    <text evidence="2">The sequence shown here is derived from an EMBL/GenBank/DDBJ whole genome shotgun (WGS) entry which is preliminary data.</text>
</comment>
<evidence type="ECO:0008006" key="4">
    <source>
        <dbReference type="Google" id="ProtNLM"/>
    </source>
</evidence>
<protein>
    <recommendedName>
        <fullName evidence="4">Conidiation protein 6</fullName>
    </recommendedName>
</protein>
<dbReference type="Proteomes" id="UP000226431">
    <property type="component" value="Unassembled WGS sequence"/>
</dbReference>
<feature type="compositionally biased region" description="Basic and acidic residues" evidence="1">
    <location>
        <begin position="39"/>
        <end position="48"/>
    </location>
</feature>
<reference evidence="2 3" key="1">
    <citation type="submission" date="2017-06" db="EMBL/GenBank/DDBJ databases">
        <title>Ant-infecting Ophiocordyceps genomes reveal a high diversity of potential behavioral manipulation genes and a possible major role for enterotoxins.</title>
        <authorList>
            <person name="De Bekker C."/>
            <person name="Evans H.C."/>
            <person name="Brachmann A."/>
            <person name="Hughes D.P."/>
        </authorList>
    </citation>
    <scope>NUCLEOTIDE SEQUENCE [LARGE SCALE GENOMIC DNA]</scope>
    <source>
        <strain evidence="2 3">Map16</strain>
    </source>
</reference>
<dbReference type="AlphaFoldDB" id="A0A2C5Y741"/>
<name>A0A2C5Y741_9HYPO</name>
<dbReference type="Pfam" id="PF10346">
    <property type="entry name" value="Con-6"/>
    <property type="match status" value="2"/>
</dbReference>
<dbReference type="OrthoDB" id="5419162at2759"/>
<organism evidence="2 3">
    <name type="scientific">Ophiocordyceps camponoti-rufipedis</name>
    <dbReference type="NCBI Taxonomy" id="2004952"/>
    <lineage>
        <taxon>Eukaryota</taxon>
        <taxon>Fungi</taxon>
        <taxon>Dikarya</taxon>
        <taxon>Ascomycota</taxon>
        <taxon>Pezizomycotina</taxon>
        <taxon>Sordariomycetes</taxon>
        <taxon>Hypocreomycetidae</taxon>
        <taxon>Hypocreales</taxon>
        <taxon>Ophiocordycipitaceae</taxon>
        <taxon>Ophiocordyceps</taxon>
    </lineage>
</organism>
<proteinExistence type="predicted"/>
<evidence type="ECO:0000256" key="1">
    <source>
        <dbReference type="SAM" id="MobiDB-lite"/>
    </source>
</evidence>
<feature type="region of interest" description="Disordered" evidence="1">
    <location>
        <begin position="1"/>
        <end position="109"/>
    </location>
</feature>
<feature type="compositionally biased region" description="Basic and acidic residues" evidence="1">
    <location>
        <begin position="95"/>
        <end position="109"/>
    </location>
</feature>
<sequence length="109" mass="11525">MSNQADFDVVGEILPGADAGKDPERVAAGHKAALANSRTSEKAKEHSKAVLSDMGEPYKAPVRDQEPQAAPTDKDPANVARGLKASISNPGVSQEAKENAKEKLRQGNY</sequence>
<gene>
    <name evidence="2" type="ORF">CDD80_3526</name>
</gene>
<evidence type="ECO:0000313" key="2">
    <source>
        <dbReference type="EMBL" id="PHH73878.1"/>
    </source>
</evidence>
<feature type="compositionally biased region" description="Basic and acidic residues" evidence="1">
    <location>
        <begin position="61"/>
        <end position="76"/>
    </location>
</feature>
<evidence type="ECO:0000313" key="3">
    <source>
        <dbReference type="Proteomes" id="UP000226431"/>
    </source>
</evidence>
<dbReference type="InterPro" id="IPR018824">
    <property type="entry name" value="Conidiation-specific_6"/>
</dbReference>
<dbReference type="InterPro" id="IPR052670">
    <property type="entry name" value="UPF0654_domain"/>
</dbReference>
<dbReference type="EMBL" id="NJES01000312">
    <property type="protein sequence ID" value="PHH73878.1"/>
    <property type="molecule type" value="Genomic_DNA"/>
</dbReference>
<dbReference type="PANTHER" id="PTHR36576">
    <property type="entry name" value="UPF0654 PROTEIN C11D3.01C-RELATED"/>
    <property type="match status" value="1"/>
</dbReference>
<keyword evidence="3" id="KW-1185">Reference proteome</keyword>
<accession>A0A2C5Y741</accession>
<dbReference type="GO" id="GO:0005737">
    <property type="term" value="C:cytoplasm"/>
    <property type="evidence" value="ECO:0007669"/>
    <property type="project" value="TreeGrafter"/>
</dbReference>